<keyword evidence="8" id="KW-0732">Signal</keyword>
<dbReference type="PROSITE" id="PS00196">
    <property type="entry name" value="COPPER_BLUE"/>
    <property type="match status" value="1"/>
</dbReference>
<evidence type="ECO:0000256" key="4">
    <source>
        <dbReference type="ARBA" id="ARBA00022723"/>
    </source>
</evidence>
<dbReference type="Gene3D" id="2.60.40.420">
    <property type="entry name" value="Cupredoxins - blue copper proteins"/>
    <property type="match status" value="1"/>
</dbReference>
<dbReference type="PANTHER" id="PTHR38439">
    <property type="entry name" value="AURACYANIN-B"/>
    <property type="match status" value="1"/>
</dbReference>
<dbReference type="SUPFAM" id="SSF49503">
    <property type="entry name" value="Cupredoxins"/>
    <property type="match status" value="1"/>
</dbReference>
<keyword evidence="8" id="KW-0574">Periplasm</keyword>
<comment type="function">
    <text evidence="1 8">Transfers electrons from cytochrome c551 to cytochrome oxidase.</text>
</comment>
<evidence type="ECO:0000256" key="5">
    <source>
        <dbReference type="ARBA" id="ARBA00022982"/>
    </source>
</evidence>
<proteinExistence type="predicted"/>
<accession>A0A0P7D1P1</accession>
<dbReference type="Proteomes" id="UP000464661">
    <property type="component" value="Chromosome"/>
</dbReference>
<dbReference type="InterPro" id="IPR028871">
    <property type="entry name" value="BlueCu_1_BS"/>
</dbReference>
<comment type="subcellular location">
    <subcellularLocation>
        <location evidence="8">Periplasm</location>
    </subcellularLocation>
</comment>
<dbReference type="GO" id="GO:0042597">
    <property type="term" value="C:periplasmic space"/>
    <property type="evidence" value="ECO:0007669"/>
    <property type="project" value="UniProtKB-SubCell"/>
</dbReference>
<evidence type="ECO:0000313" key="9">
    <source>
        <dbReference type="EMBL" id="BBU45975.1"/>
    </source>
</evidence>
<evidence type="ECO:0000256" key="6">
    <source>
        <dbReference type="ARBA" id="ARBA00023008"/>
    </source>
</evidence>
<dbReference type="GO" id="GO:0005507">
    <property type="term" value="F:copper ion binding"/>
    <property type="evidence" value="ECO:0007669"/>
    <property type="project" value="UniProtKB-UniRule"/>
</dbReference>
<keyword evidence="3 8" id="KW-0813">Transport</keyword>
<feature type="chain" id="PRO_5041033530" description="Azurin" evidence="8">
    <location>
        <begin position="20"/>
        <end position="153"/>
    </location>
</feature>
<dbReference type="InterPro" id="IPR008972">
    <property type="entry name" value="Cupredoxin"/>
</dbReference>
<evidence type="ECO:0000256" key="8">
    <source>
        <dbReference type="RuleBase" id="RU363017"/>
    </source>
</evidence>
<dbReference type="RefSeq" id="WP_016711661.1">
    <property type="nucleotide sequence ID" value="NZ_AP022324.1"/>
</dbReference>
<dbReference type="NCBIfam" id="TIGR02695">
    <property type="entry name" value="azurin"/>
    <property type="match status" value="1"/>
</dbReference>
<gene>
    <name evidence="9" type="ORF">PPTS312_38900</name>
</gene>
<sequence length="153" mass="16576">MFRPALAFFALTLSSVAWSAEPCSVDIHSTDQMTYDLKTITVPQTCQRFTVNLLHTGTLPRNIMGHNWVLAKKDDIKGVTTDGAAAGEADNYLQPGDKRVLAHTRLIGGGEKDSVTFDTGMLQAGQAYAFFCSYPFHSTMMKGTLTFGTSSGS</sequence>
<dbReference type="CDD" id="cd13922">
    <property type="entry name" value="Azurin"/>
    <property type="match status" value="1"/>
</dbReference>
<feature type="signal peptide" evidence="8">
    <location>
        <begin position="1"/>
        <end position="19"/>
    </location>
</feature>
<organism evidence="9 10">
    <name type="scientific">Pseudomonas putida</name>
    <name type="common">Arthrobacter siderocapsulatus</name>
    <dbReference type="NCBI Taxonomy" id="303"/>
    <lineage>
        <taxon>Bacteria</taxon>
        <taxon>Pseudomonadati</taxon>
        <taxon>Pseudomonadota</taxon>
        <taxon>Gammaproteobacteria</taxon>
        <taxon>Pseudomonadales</taxon>
        <taxon>Pseudomonadaceae</taxon>
        <taxon>Pseudomonas</taxon>
    </lineage>
</organism>
<dbReference type="EMBL" id="AP022324">
    <property type="protein sequence ID" value="BBU45975.1"/>
    <property type="molecule type" value="Genomic_DNA"/>
</dbReference>
<evidence type="ECO:0000256" key="7">
    <source>
        <dbReference type="ARBA" id="ARBA00023157"/>
    </source>
</evidence>
<evidence type="ECO:0000256" key="1">
    <source>
        <dbReference type="ARBA" id="ARBA00002770"/>
    </source>
</evidence>
<dbReference type="AlphaFoldDB" id="A0A0P7D1P1"/>
<dbReference type="Pfam" id="PF00127">
    <property type="entry name" value="Copper-bind"/>
    <property type="match status" value="1"/>
</dbReference>
<dbReference type="OrthoDB" id="9814063at2"/>
<dbReference type="InterPro" id="IPR014068">
    <property type="entry name" value="Azurin"/>
</dbReference>
<keyword evidence="7" id="KW-1015">Disulfide bond</keyword>
<evidence type="ECO:0000313" key="10">
    <source>
        <dbReference type="Proteomes" id="UP000464661"/>
    </source>
</evidence>
<dbReference type="GeneID" id="49869805"/>
<dbReference type="InterPro" id="IPR050845">
    <property type="entry name" value="Cu-binding_ET"/>
</dbReference>
<dbReference type="PANTHER" id="PTHR38439:SF2">
    <property type="entry name" value="OUTER MEMBRANE PROTEIN H.8"/>
    <property type="match status" value="1"/>
</dbReference>
<dbReference type="GO" id="GO:0009055">
    <property type="term" value="F:electron transfer activity"/>
    <property type="evidence" value="ECO:0007669"/>
    <property type="project" value="InterPro"/>
</dbReference>
<keyword evidence="4 8" id="KW-0479">Metal-binding</keyword>
<evidence type="ECO:0000256" key="3">
    <source>
        <dbReference type="ARBA" id="ARBA00022448"/>
    </source>
</evidence>
<dbReference type="InterPro" id="IPR000923">
    <property type="entry name" value="BlueCu_1"/>
</dbReference>
<keyword evidence="6 8" id="KW-0186">Copper</keyword>
<evidence type="ECO:0000256" key="2">
    <source>
        <dbReference type="ARBA" id="ARBA00014744"/>
    </source>
</evidence>
<name>A0A0P7D1P1_PSEPU</name>
<protein>
    <recommendedName>
        <fullName evidence="2 8">Azurin</fullName>
    </recommendedName>
</protein>
<keyword evidence="5 8" id="KW-0249">Electron transport</keyword>
<reference evidence="9 10" key="1">
    <citation type="submission" date="2020-01" db="EMBL/GenBank/DDBJ databases">
        <title>Complete Genome Sequence of Pseudomonas putida Strain TS312, Harboring the HdtS type N-acyl-homoserine Lactone Synthase, Isolated from a Paper Mill.</title>
        <authorList>
            <person name="Hosoe A."/>
            <person name="Suenaga T."/>
            <person name="Sugi T."/>
            <person name="Izumi T."/>
            <person name="Nagai N."/>
            <person name="Terada A."/>
        </authorList>
    </citation>
    <scope>NUCLEOTIDE SEQUENCE [LARGE SCALE GENOMIC DNA]</scope>
    <source>
        <strain evidence="9 10">TS312</strain>
    </source>
</reference>